<dbReference type="GO" id="GO:0031110">
    <property type="term" value="P:regulation of microtubule polymerization or depolymerization"/>
    <property type="evidence" value="ECO:0007669"/>
    <property type="project" value="InterPro"/>
</dbReference>
<dbReference type="SUPFAM" id="SSF101494">
    <property type="entry name" value="Stathmin"/>
    <property type="match status" value="1"/>
</dbReference>
<organism evidence="2 3">
    <name type="scientific">Leptobrachium leishanense</name>
    <name type="common">Leishan spiny toad</name>
    <dbReference type="NCBI Taxonomy" id="445787"/>
    <lineage>
        <taxon>Eukaryota</taxon>
        <taxon>Metazoa</taxon>
        <taxon>Chordata</taxon>
        <taxon>Craniata</taxon>
        <taxon>Vertebrata</taxon>
        <taxon>Euteleostomi</taxon>
        <taxon>Amphibia</taxon>
        <taxon>Batrachia</taxon>
        <taxon>Anura</taxon>
        <taxon>Pelobatoidea</taxon>
        <taxon>Megophryidae</taxon>
        <taxon>Leptobrachium</taxon>
    </lineage>
</organism>
<feature type="region of interest" description="Disordered" evidence="1">
    <location>
        <begin position="193"/>
        <end position="282"/>
    </location>
</feature>
<dbReference type="InterPro" id="IPR036002">
    <property type="entry name" value="Stathmin_sf"/>
</dbReference>
<dbReference type="Pfam" id="PF00836">
    <property type="entry name" value="Stathmin"/>
    <property type="match status" value="1"/>
</dbReference>
<evidence type="ECO:0000313" key="3">
    <source>
        <dbReference type="Proteomes" id="UP000694569"/>
    </source>
</evidence>
<dbReference type="GeneTree" id="ENSGT01030000234597"/>
<evidence type="ECO:0000313" key="2">
    <source>
        <dbReference type="Ensembl" id="ENSLLEP00000024238.1"/>
    </source>
</evidence>
<dbReference type="PANTHER" id="PTHR10104:SF20">
    <property type="entry name" value="STATHMIN DOMAIN-CONTAINING PROTEIN 1"/>
    <property type="match status" value="1"/>
</dbReference>
<proteinExistence type="predicted"/>
<protein>
    <submittedName>
        <fullName evidence="2">Stathmin domain containing 1</fullName>
    </submittedName>
</protein>
<reference evidence="2" key="2">
    <citation type="submission" date="2025-09" db="UniProtKB">
        <authorList>
            <consortium name="Ensembl"/>
        </authorList>
    </citation>
    <scope>IDENTIFICATION</scope>
</reference>
<dbReference type="OrthoDB" id="9940536at2759"/>
<feature type="region of interest" description="Disordered" evidence="1">
    <location>
        <begin position="1"/>
        <end position="26"/>
    </location>
</feature>
<feature type="compositionally biased region" description="Basic and acidic residues" evidence="1">
    <location>
        <begin position="241"/>
        <end position="250"/>
    </location>
</feature>
<reference evidence="2" key="1">
    <citation type="submission" date="2025-08" db="UniProtKB">
        <authorList>
            <consortium name="Ensembl"/>
        </authorList>
    </citation>
    <scope>IDENTIFICATION</scope>
</reference>
<dbReference type="PANTHER" id="PTHR10104">
    <property type="entry name" value="STATHMIN"/>
    <property type="match status" value="1"/>
</dbReference>
<accession>A0A8C5PKY6</accession>
<name>A0A8C5PKY6_9ANUR</name>
<evidence type="ECO:0000256" key="1">
    <source>
        <dbReference type="SAM" id="MobiDB-lite"/>
    </source>
</evidence>
<feature type="compositionally biased region" description="Polar residues" evidence="1">
    <location>
        <begin position="8"/>
        <end position="19"/>
    </location>
</feature>
<dbReference type="InterPro" id="IPR000956">
    <property type="entry name" value="Stathmin_fam"/>
</dbReference>
<dbReference type="Ensembl" id="ENSLLET00000025163.1">
    <property type="protein sequence ID" value="ENSLLEP00000024238.1"/>
    <property type="gene ID" value="ENSLLEG00000015427.1"/>
</dbReference>
<keyword evidence="3" id="KW-1185">Reference proteome</keyword>
<dbReference type="PROSITE" id="PS51663">
    <property type="entry name" value="STATHMIN_3"/>
    <property type="match status" value="1"/>
</dbReference>
<feature type="region of interest" description="Disordered" evidence="1">
    <location>
        <begin position="47"/>
        <end position="144"/>
    </location>
</feature>
<dbReference type="Proteomes" id="UP000694569">
    <property type="component" value="Unplaced"/>
</dbReference>
<sequence length="332" mass="36295">MEEVPSNLPWQQESPQSTIRRQEAASRAGSYTLHIFNMGCKNSKVKVLQVKPSDERKSGWGAQSKGKPGTEGQNKSHEVTTGRDGSATSKGTMDSGLGKEDESAGGILPGAVTEKASSPRRPGLLNNDKDPLLSTCRSQEERQASSDILEELITQGIIQTKTKVVKNGEAYDVTLETVDKPLARPPAKLEKLKTKKTKDTSLTKEDIESKMKAAEERRRTKEEEMKKRLRSDRPVTAARTIRGEDLDGQHDVSASDTHETLASGLSQNTMSERVPSNGPSETLDFDALEKVMSEITQSQMDDEDGDKIGAVESDITYNNLNQLDVDAGSDSF</sequence>
<feature type="compositionally biased region" description="Basic and acidic residues" evidence="1">
    <location>
        <begin position="193"/>
        <end position="226"/>
    </location>
</feature>
<gene>
    <name evidence="2" type="primary">STMND1</name>
</gene>
<dbReference type="AlphaFoldDB" id="A0A8C5PKY6"/>